<keyword evidence="6" id="KW-0206">Cytoskeleton</keyword>
<evidence type="ECO:0000256" key="5">
    <source>
        <dbReference type="ARBA" id="ARBA00022803"/>
    </source>
</evidence>
<dbReference type="AlphaFoldDB" id="A0A132AKL4"/>
<dbReference type="PANTHER" id="PTHR16056:SF16">
    <property type="entry name" value="REGULATOR OF MICROTUBULE DYNAMICS PROTEIN 1"/>
    <property type="match status" value="1"/>
</dbReference>
<evidence type="ECO:0000313" key="12">
    <source>
        <dbReference type="Proteomes" id="UP000070412"/>
    </source>
</evidence>
<comment type="subcellular location">
    <subcellularLocation>
        <location evidence="1">Cytoplasm</location>
        <location evidence="1">Cytoskeleton</location>
    </subcellularLocation>
</comment>
<evidence type="ECO:0000256" key="1">
    <source>
        <dbReference type="ARBA" id="ARBA00004245"/>
    </source>
</evidence>
<dbReference type="EnsemblMetazoa" id="SSS_7603s_mrna">
    <property type="protein sequence ID" value="KAF7493294.1"/>
    <property type="gene ID" value="SSS_7603"/>
</dbReference>
<reference evidence="9" key="3">
    <citation type="submission" date="2020-01" db="EMBL/GenBank/DDBJ databases">
        <authorList>
            <person name="Korhonen P.K.K."/>
            <person name="Guangxu M.G."/>
            <person name="Wang T.W."/>
            <person name="Stroehlein A.J.S."/>
            <person name="Young N.D."/>
            <person name="Ang C.-S.A."/>
            <person name="Fernando D.W.F."/>
            <person name="Lu H.L."/>
            <person name="Taylor S.T."/>
            <person name="Ehtesham M.E.M."/>
            <person name="Najaraj S.H.N."/>
            <person name="Harsha G.H.G."/>
            <person name="Madugundu A.M."/>
            <person name="Renuse S.R."/>
            <person name="Holt D.H."/>
            <person name="Pandey A.P."/>
            <person name="Papenfuss A.P."/>
            <person name="Gasser R.B.G."/>
            <person name="Fischer K.F."/>
        </authorList>
    </citation>
    <scope>NUCLEOTIDE SEQUENCE</scope>
    <source>
        <strain evidence="9">SSS_KF_BRIS2020</strain>
    </source>
</reference>
<dbReference type="GO" id="GO:0008017">
    <property type="term" value="F:microtubule binding"/>
    <property type="evidence" value="ECO:0007669"/>
    <property type="project" value="TreeGrafter"/>
</dbReference>
<dbReference type="SUPFAM" id="SSF48452">
    <property type="entry name" value="TPR-like"/>
    <property type="match status" value="1"/>
</dbReference>
<dbReference type="Proteomes" id="UP000070412">
    <property type="component" value="Unassembled WGS sequence"/>
</dbReference>
<evidence type="ECO:0000256" key="3">
    <source>
        <dbReference type="ARBA" id="ARBA00022490"/>
    </source>
</evidence>
<dbReference type="VEuPathDB" id="VectorBase:SSCA000535"/>
<reference evidence="12" key="2">
    <citation type="journal article" date="2020" name="PLoS Negl. Trop. Dis.">
        <title>High-quality nuclear genome for Sarcoptes scabiei-A critical resource for a neglected parasite.</title>
        <authorList>
            <person name="Korhonen P.K."/>
            <person name="Gasser R.B."/>
            <person name="Ma G."/>
            <person name="Wang T."/>
            <person name="Stroehlein A.J."/>
            <person name="Young N.D."/>
            <person name="Ang C.S."/>
            <person name="Fernando D.D."/>
            <person name="Lu H.C."/>
            <person name="Taylor S."/>
            <person name="Reynolds S.L."/>
            <person name="Mofiz E."/>
            <person name="Najaraj S.H."/>
            <person name="Gowda H."/>
            <person name="Madugundu A."/>
            <person name="Renuse S."/>
            <person name="Holt D."/>
            <person name="Pandey A."/>
            <person name="Papenfuss A.T."/>
            <person name="Fischer K."/>
        </authorList>
    </citation>
    <scope>NUCLEOTIDE SEQUENCE [LARGE SCALE GENOMIC DNA]</scope>
</reference>
<dbReference type="GO" id="GO:0005876">
    <property type="term" value="C:spindle microtubule"/>
    <property type="evidence" value="ECO:0007669"/>
    <property type="project" value="TreeGrafter"/>
</dbReference>
<dbReference type="InterPro" id="IPR011990">
    <property type="entry name" value="TPR-like_helical_dom_sf"/>
</dbReference>
<sequence length="241" mass="28166">MADIYAIWDQKIEDPNVDKQQLYNEMLERFNQDGQKDLNICWRLVRICIVLADGYEKINNKNEAKKCIEKSFEHAKKAIELDQNSMDAHKWYCAAVGRMAPLVGTKERIKFGHEFKEHRDIAVKIDSNDMIMHHMYGRWCFEVASLTFLERKIAETFFATPPKATYEDALESLKLADNLRHEWKLNHLWMAKVLIALKRYDQAIEWIDSGLALPTIGEEDGISHLTLEGLEKSYAKYRAKK</sequence>
<evidence type="ECO:0000256" key="2">
    <source>
        <dbReference type="ARBA" id="ARBA00011375"/>
    </source>
</evidence>
<proteinExistence type="predicted"/>
<evidence type="ECO:0000256" key="6">
    <source>
        <dbReference type="ARBA" id="ARBA00023212"/>
    </source>
</evidence>
<dbReference type="OMA" id="KCAESHQ"/>
<dbReference type="OrthoDB" id="512473at2759"/>
<protein>
    <recommendedName>
        <fullName evidence="7">Regulator of microtubule dynamics protein 1</fullName>
    </recommendedName>
    <alternativeName>
        <fullName evidence="8">Protein FAM82B</fullName>
    </alternativeName>
</protein>
<evidence type="ECO:0000313" key="11">
    <source>
        <dbReference type="EnsemblMetazoa" id="KAF7493294.1"/>
    </source>
</evidence>
<keyword evidence="5" id="KW-0802">TPR repeat</keyword>
<evidence type="ECO:0000313" key="9">
    <source>
        <dbReference type="EMBL" id="KAF7493294.1"/>
    </source>
</evidence>
<comment type="subunit">
    <text evidence="2">Interacts with microtubules.</text>
</comment>
<evidence type="ECO:0000256" key="7">
    <source>
        <dbReference type="ARBA" id="ARBA00039966"/>
    </source>
</evidence>
<dbReference type="EMBL" id="JXLN01017285">
    <property type="protein sequence ID" value="KPM11463.1"/>
    <property type="molecule type" value="Genomic_DNA"/>
</dbReference>
<gene>
    <name evidence="10" type="ORF">QR98_0100340</name>
    <name evidence="9" type="ORF">SSS_7603</name>
</gene>
<dbReference type="GO" id="GO:0005739">
    <property type="term" value="C:mitochondrion"/>
    <property type="evidence" value="ECO:0007669"/>
    <property type="project" value="TreeGrafter"/>
</dbReference>
<dbReference type="Gene3D" id="1.25.40.10">
    <property type="entry name" value="Tetratricopeptide repeat domain"/>
    <property type="match status" value="1"/>
</dbReference>
<evidence type="ECO:0000313" key="10">
    <source>
        <dbReference type="EMBL" id="KPM11463.1"/>
    </source>
</evidence>
<dbReference type="InterPro" id="IPR049039">
    <property type="entry name" value="RMD1-3_a_helical_rpt"/>
</dbReference>
<reference evidence="10 13" key="1">
    <citation type="journal article" date="2015" name="Parasit. Vectors">
        <title>Draft genome of the scabies mite.</title>
        <authorList>
            <person name="Rider S.D.Jr."/>
            <person name="Morgan M.S."/>
            <person name="Arlian L.G."/>
        </authorList>
    </citation>
    <scope>NUCLEOTIDE SEQUENCE [LARGE SCALE GENOMIC DNA]</scope>
    <source>
        <strain evidence="10">Arlian Lab</strain>
    </source>
</reference>
<dbReference type="PANTHER" id="PTHR16056">
    <property type="entry name" value="REGULATOR OF MICROTUBULE DYNAMICS PROTEIN"/>
    <property type="match status" value="1"/>
</dbReference>
<evidence type="ECO:0000256" key="4">
    <source>
        <dbReference type="ARBA" id="ARBA00022737"/>
    </source>
</evidence>
<dbReference type="EMBL" id="WVUK01000056">
    <property type="protein sequence ID" value="KAF7493294.1"/>
    <property type="molecule type" value="Genomic_DNA"/>
</dbReference>
<reference evidence="11" key="4">
    <citation type="submission" date="2022-06" db="UniProtKB">
        <authorList>
            <consortium name="EnsemblMetazoa"/>
        </authorList>
    </citation>
    <scope>IDENTIFICATION</scope>
</reference>
<name>A0A132AKL4_SARSC</name>
<evidence type="ECO:0000256" key="8">
    <source>
        <dbReference type="ARBA" id="ARBA00041958"/>
    </source>
</evidence>
<keyword evidence="4" id="KW-0677">Repeat</keyword>
<keyword evidence="12" id="KW-1185">Reference proteome</keyword>
<dbReference type="GO" id="GO:0097431">
    <property type="term" value="C:mitotic spindle pole"/>
    <property type="evidence" value="ECO:0007669"/>
    <property type="project" value="TreeGrafter"/>
</dbReference>
<evidence type="ECO:0000313" key="13">
    <source>
        <dbReference type="Proteomes" id="UP000616769"/>
    </source>
</evidence>
<dbReference type="Pfam" id="PF21033">
    <property type="entry name" value="RMD1-3"/>
    <property type="match status" value="1"/>
</dbReference>
<keyword evidence="3" id="KW-0963">Cytoplasm</keyword>
<accession>A0A132AKL4</accession>
<dbReference type="Proteomes" id="UP000616769">
    <property type="component" value="Unassembled WGS sequence"/>
</dbReference>
<organism evidence="10 13">
    <name type="scientific">Sarcoptes scabiei</name>
    <name type="common">Itch mite</name>
    <name type="synonym">Acarus scabiei</name>
    <dbReference type="NCBI Taxonomy" id="52283"/>
    <lineage>
        <taxon>Eukaryota</taxon>
        <taxon>Metazoa</taxon>
        <taxon>Ecdysozoa</taxon>
        <taxon>Arthropoda</taxon>
        <taxon>Chelicerata</taxon>
        <taxon>Arachnida</taxon>
        <taxon>Acari</taxon>
        <taxon>Acariformes</taxon>
        <taxon>Sarcoptiformes</taxon>
        <taxon>Astigmata</taxon>
        <taxon>Psoroptidia</taxon>
        <taxon>Sarcoptoidea</taxon>
        <taxon>Sarcoptidae</taxon>
        <taxon>Sarcoptinae</taxon>
        <taxon>Sarcoptes</taxon>
    </lineage>
</organism>